<dbReference type="Proteomes" id="UP001327957">
    <property type="component" value="Unassembled WGS sequence"/>
</dbReference>
<dbReference type="EMBL" id="JASAOK010000001">
    <property type="protein sequence ID" value="KAK6226880.1"/>
    <property type="molecule type" value="Genomic_DNA"/>
</dbReference>
<proteinExistence type="predicted"/>
<gene>
    <name evidence="1" type="ORF">QIS74_00435</name>
</gene>
<reference evidence="1 2" key="1">
    <citation type="submission" date="2023-04" db="EMBL/GenBank/DDBJ databases">
        <title>Colletotrichum tabacum stain YC1 causing leaf anthracnose on Nicotiana tabacum(L.) cv.</title>
        <authorList>
            <person name="Ji Z."/>
            <person name="Wang M."/>
            <person name="Zhang J."/>
            <person name="Wang N."/>
            <person name="Zhou Z."/>
        </authorList>
    </citation>
    <scope>NUCLEOTIDE SEQUENCE [LARGE SCALE GENOMIC DNA]</scope>
    <source>
        <strain evidence="1 2">YC1</strain>
    </source>
</reference>
<sequence>MVRLVTTLVQVGPGLGPGPGPGPLQTRQACVRGFLSQLRPRRISNTTLFFFCKILGAPPS</sequence>
<dbReference type="AlphaFoldDB" id="A0AAV9TTV2"/>
<comment type="caution">
    <text evidence="1">The sequence shown here is derived from an EMBL/GenBank/DDBJ whole genome shotgun (WGS) entry which is preliminary data.</text>
</comment>
<protein>
    <submittedName>
        <fullName evidence="1">Uncharacterized protein</fullName>
    </submittedName>
</protein>
<evidence type="ECO:0000313" key="1">
    <source>
        <dbReference type="EMBL" id="KAK6226880.1"/>
    </source>
</evidence>
<keyword evidence="2" id="KW-1185">Reference proteome</keyword>
<evidence type="ECO:0000313" key="2">
    <source>
        <dbReference type="Proteomes" id="UP001327957"/>
    </source>
</evidence>
<organism evidence="1 2">
    <name type="scientific">Colletotrichum tabaci</name>
    <dbReference type="NCBI Taxonomy" id="1209068"/>
    <lineage>
        <taxon>Eukaryota</taxon>
        <taxon>Fungi</taxon>
        <taxon>Dikarya</taxon>
        <taxon>Ascomycota</taxon>
        <taxon>Pezizomycotina</taxon>
        <taxon>Sordariomycetes</taxon>
        <taxon>Hypocreomycetidae</taxon>
        <taxon>Glomerellales</taxon>
        <taxon>Glomerellaceae</taxon>
        <taxon>Colletotrichum</taxon>
        <taxon>Colletotrichum destructivum species complex</taxon>
    </lineage>
</organism>
<name>A0AAV9TTV2_9PEZI</name>
<accession>A0AAV9TTV2</accession>